<protein>
    <recommendedName>
        <fullName evidence="2">BTB domain-containing protein</fullName>
    </recommendedName>
</protein>
<accession>A0A6C0E0P9</accession>
<sequence>MSLENFESCVCANAVCVCARIVPEEKKTDIKPNIDIIIYDNIFSVNKQLITENSKLINDILDEDPLTENIDLPFIVENKWIKEFGYFLEFLKYKYVDVPKPLPEKGEHFTKENCGSDANVNFINNFYDKTIINEKNKLPVELINSLCLANYLGATKFLNWCCAKFASVLIELELAKIN</sequence>
<evidence type="ECO:0008006" key="2">
    <source>
        <dbReference type="Google" id="ProtNLM"/>
    </source>
</evidence>
<dbReference type="EMBL" id="MN739703">
    <property type="protein sequence ID" value="QHT22123.1"/>
    <property type="molecule type" value="Genomic_DNA"/>
</dbReference>
<proteinExistence type="predicted"/>
<dbReference type="AlphaFoldDB" id="A0A6C0E0P9"/>
<name>A0A6C0E0P9_9ZZZZ</name>
<reference evidence="1" key="1">
    <citation type="journal article" date="2020" name="Nature">
        <title>Giant virus diversity and host interactions through global metagenomics.</title>
        <authorList>
            <person name="Schulz F."/>
            <person name="Roux S."/>
            <person name="Paez-Espino D."/>
            <person name="Jungbluth S."/>
            <person name="Walsh D.A."/>
            <person name="Denef V.J."/>
            <person name="McMahon K.D."/>
            <person name="Konstantinidis K.T."/>
            <person name="Eloe-Fadrosh E.A."/>
            <person name="Kyrpides N.C."/>
            <person name="Woyke T."/>
        </authorList>
    </citation>
    <scope>NUCLEOTIDE SEQUENCE</scope>
    <source>
        <strain evidence="1">GVMAG-M-3300023179-103</strain>
    </source>
</reference>
<evidence type="ECO:0000313" key="1">
    <source>
        <dbReference type="EMBL" id="QHT22123.1"/>
    </source>
</evidence>
<organism evidence="1">
    <name type="scientific">viral metagenome</name>
    <dbReference type="NCBI Taxonomy" id="1070528"/>
    <lineage>
        <taxon>unclassified sequences</taxon>
        <taxon>metagenomes</taxon>
        <taxon>organismal metagenomes</taxon>
    </lineage>
</organism>